<dbReference type="CDD" id="cd00090">
    <property type="entry name" value="HTH_ARSR"/>
    <property type="match status" value="1"/>
</dbReference>
<protein>
    <submittedName>
        <fullName evidence="5">ArsR family transcriptional regulator</fullName>
    </submittedName>
</protein>
<evidence type="ECO:0000313" key="5">
    <source>
        <dbReference type="EMBL" id="GAU07658.1"/>
    </source>
</evidence>
<dbReference type="InterPro" id="IPR036388">
    <property type="entry name" value="WH-like_DNA-bd_sf"/>
</dbReference>
<name>A0A194AEA4_9BACT</name>
<dbReference type="InterPro" id="IPR001845">
    <property type="entry name" value="HTH_ArsR_DNA-bd_dom"/>
</dbReference>
<dbReference type="Proteomes" id="UP000095200">
    <property type="component" value="Unassembled WGS sequence"/>
</dbReference>
<dbReference type="Gene3D" id="1.10.10.10">
    <property type="entry name" value="Winged helix-like DNA-binding domain superfamily/Winged helix DNA-binding domain"/>
    <property type="match status" value="1"/>
</dbReference>
<organism evidence="5 6">
    <name type="scientific">Desulfoplanes formicivorans</name>
    <dbReference type="NCBI Taxonomy" id="1592317"/>
    <lineage>
        <taxon>Bacteria</taxon>
        <taxon>Pseudomonadati</taxon>
        <taxon>Thermodesulfobacteriota</taxon>
        <taxon>Desulfovibrionia</taxon>
        <taxon>Desulfovibrionales</taxon>
        <taxon>Desulfoplanaceae</taxon>
        <taxon>Desulfoplanes</taxon>
    </lineage>
</organism>
<gene>
    <name evidence="5" type="ORF">DPF_0353</name>
</gene>
<keyword evidence="1" id="KW-0805">Transcription regulation</keyword>
<dbReference type="PRINTS" id="PR00778">
    <property type="entry name" value="HTHARSR"/>
</dbReference>
<proteinExistence type="predicted"/>
<evidence type="ECO:0000256" key="3">
    <source>
        <dbReference type="ARBA" id="ARBA00023163"/>
    </source>
</evidence>
<keyword evidence="2" id="KW-0238">DNA-binding</keyword>
<dbReference type="NCBIfam" id="NF033788">
    <property type="entry name" value="HTH_metalloreg"/>
    <property type="match status" value="1"/>
</dbReference>
<keyword evidence="3" id="KW-0804">Transcription</keyword>
<dbReference type="PROSITE" id="PS50987">
    <property type="entry name" value="HTH_ARSR_2"/>
    <property type="match status" value="1"/>
</dbReference>
<dbReference type="PANTHER" id="PTHR33154:SF33">
    <property type="entry name" value="TRANSCRIPTIONAL REPRESSOR SDPR"/>
    <property type="match status" value="1"/>
</dbReference>
<evidence type="ECO:0000256" key="2">
    <source>
        <dbReference type="ARBA" id="ARBA00023125"/>
    </source>
</evidence>
<dbReference type="OrthoDB" id="9800049at2"/>
<reference evidence="6" key="1">
    <citation type="submission" date="2016-06" db="EMBL/GenBank/DDBJ databases">
        <title>Draft genome sequence of Desulfoplanes formicivorans strain Pf12B.</title>
        <authorList>
            <person name="Watanabe M."/>
            <person name="Kojima H."/>
            <person name="Fukui M."/>
        </authorList>
    </citation>
    <scope>NUCLEOTIDE SEQUENCE [LARGE SCALE GENOMIC DNA]</scope>
    <source>
        <strain evidence="6">Pf12B</strain>
    </source>
</reference>
<dbReference type="PANTHER" id="PTHR33154">
    <property type="entry name" value="TRANSCRIPTIONAL REGULATOR, ARSR FAMILY"/>
    <property type="match status" value="1"/>
</dbReference>
<dbReference type="Pfam" id="PF01022">
    <property type="entry name" value="HTH_5"/>
    <property type="match status" value="1"/>
</dbReference>
<dbReference type="EMBL" id="BDFE01000006">
    <property type="protein sequence ID" value="GAU07658.1"/>
    <property type="molecule type" value="Genomic_DNA"/>
</dbReference>
<dbReference type="InterPro" id="IPR051081">
    <property type="entry name" value="HTH_MetalResp_TranReg"/>
</dbReference>
<sequence>MQNANIKAIKPKAEIFKALGHPARLLMVDELSHGNRCVCELQRLVGSDISTVSKHLRILRNLGIVRTHKQGTQVIYELQLNCLGTFMQCVEHFLDTRFDHEIRPKSHGSPSI</sequence>
<evidence type="ECO:0000256" key="1">
    <source>
        <dbReference type="ARBA" id="ARBA00023015"/>
    </source>
</evidence>
<dbReference type="InterPro" id="IPR036390">
    <property type="entry name" value="WH_DNA-bd_sf"/>
</dbReference>
<dbReference type="AlphaFoldDB" id="A0A194AEA4"/>
<dbReference type="GO" id="GO:0003677">
    <property type="term" value="F:DNA binding"/>
    <property type="evidence" value="ECO:0007669"/>
    <property type="project" value="UniProtKB-KW"/>
</dbReference>
<dbReference type="InterPro" id="IPR011991">
    <property type="entry name" value="ArsR-like_HTH"/>
</dbReference>
<feature type="domain" description="HTH arsR-type" evidence="4">
    <location>
        <begin position="4"/>
        <end position="97"/>
    </location>
</feature>
<dbReference type="GO" id="GO:0003700">
    <property type="term" value="F:DNA-binding transcription factor activity"/>
    <property type="evidence" value="ECO:0007669"/>
    <property type="project" value="InterPro"/>
</dbReference>
<dbReference type="SMART" id="SM00418">
    <property type="entry name" value="HTH_ARSR"/>
    <property type="match status" value="1"/>
</dbReference>
<evidence type="ECO:0000313" key="6">
    <source>
        <dbReference type="Proteomes" id="UP000095200"/>
    </source>
</evidence>
<accession>A0A194AEA4</accession>
<comment type="caution">
    <text evidence="5">The sequence shown here is derived from an EMBL/GenBank/DDBJ whole genome shotgun (WGS) entry which is preliminary data.</text>
</comment>
<dbReference type="STRING" id="1592317.DPF_0353"/>
<dbReference type="RefSeq" id="WP_069857168.1">
    <property type="nucleotide sequence ID" value="NZ_BDFE01000006.1"/>
</dbReference>
<evidence type="ECO:0000259" key="4">
    <source>
        <dbReference type="PROSITE" id="PS50987"/>
    </source>
</evidence>
<dbReference type="SUPFAM" id="SSF46785">
    <property type="entry name" value="Winged helix' DNA-binding domain"/>
    <property type="match status" value="1"/>
</dbReference>
<keyword evidence="6" id="KW-1185">Reference proteome</keyword>